<accession>A0ABP6YG62</accession>
<evidence type="ECO:0000256" key="1">
    <source>
        <dbReference type="SAM" id="MobiDB-lite"/>
    </source>
</evidence>
<organism evidence="2 3">
    <name type="scientific">Amycolatopsis ultiminotia</name>
    <dbReference type="NCBI Taxonomy" id="543629"/>
    <lineage>
        <taxon>Bacteria</taxon>
        <taxon>Bacillati</taxon>
        <taxon>Actinomycetota</taxon>
        <taxon>Actinomycetes</taxon>
        <taxon>Pseudonocardiales</taxon>
        <taxon>Pseudonocardiaceae</taxon>
        <taxon>Amycolatopsis</taxon>
    </lineage>
</organism>
<sequence>MTIPAIGTTAIGRAGTTPEPSTRASTGATPEASASATQPTCRRAPIRAAEVPAAIANIASTNSPVSQPERRITVITSETSASCATARTAATTTARPCPNPP</sequence>
<evidence type="ECO:0000313" key="3">
    <source>
        <dbReference type="Proteomes" id="UP001500689"/>
    </source>
</evidence>
<proteinExistence type="predicted"/>
<reference evidence="3" key="1">
    <citation type="journal article" date="2019" name="Int. J. Syst. Evol. Microbiol.">
        <title>The Global Catalogue of Microorganisms (GCM) 10K type strain sequencing project: providing services to taxonomists for standard genome sequencing and annotation.</title>
        <authorList>
            <consortium name="The Broad Institute Genomics Platform"/>
            <consortium name="The Broad Institute Genome Sequencing Center for Infectious Disease"/>
            <person name="Wu L."/>
            <person name="Ma J."/>
        </authorList>
    </citation>
    <scope>NUCLEOTIDE SEQUENCE [LARGE SCALE GENOMIC DNA]</scope>
    <source>
        <strain evidence="3">JCM 16898</strain>
    </source>
</reference>
<feature type="compositionally biased region" description="Polar residues" evidence="1">
    <location>
        <begin position="19"/>
        <end position="40"/>
    </location>
</feature>
<protein>
    <submittedName>
        <fullName evidence="2">Uncharacterized protein</fullName>
    </submittedName>
</protein>
<gene>
    <name evidence="2" type="ORF">GCM10022222_78210</name>
</gene>
<keyword evidence="3" id="KW-1185">Reference proteome</keyword>
<feature type="compositionally biased region" description="Low complexity" evidence="1">
    <location>
        <begin position="1"/>
        <end position="18"/>
    </location>
</feature>
<comment type="caution">
    <text evidence="2">The sequence shown here is derived from an EMBL/GenBank/DDBJ whole genome shotgun (WGS) entry which is preliminary data.</text>
</comment>
<dbReference type="EMBL" id="BAAAZN010000026">
    <property type="protein sequence ID" value="GAA3581828.1"/>
    <property type="molecule type" value="Genomic_DNA"/>
</dbReference>
<dbReference type="Proteomes" id="UP001500689">
    <property type="component" value="Unassembled WGS sequence"/>
</dbReference>
<evidence type="ECO:0000313" key="2">
    <source>
        <dbReference type="EMBL" id="GAA3581828.1"/>
    </source>
</evidence>
<name>A0ABP6YG62_9PSEU</name>
<feature type="region of interest" description="Disordered" evidence="1">
    <location>
        <begin position="1"/>
        <end position="42"/>
    </location>
</feature>